<feature type="domain" description="HTH tetR-type" evidence="5">
    <location>
        <begin position="9"/>
        <end position="69"/>
    </location>
</feature>
<evidence type="ECO:0000256" key="1">
    <source>
        <dbReference type="ARBA" id="ARBA00023015"/>
    </source>
</evidence>
<dbReference type="RefSeq" id="WP_120042866.1">
    <property type="nucleotide sequence ID" value="NZ_QZFU01000023.1"/>
</dbReference>
<comment type="caution">
    <text evidence="6">The sequence shown here is derived from an EMBL/GenBank/DDBJ whole genome shotgun (WGS) entry which is preliminary data.</text>
</comment>
<gene>
    <name evidence="6" type="ORF">D5S18_19490</name>
</gene>
<keyword evidence="2 4" id="KW-0238">DNA-binding</keyword>
<evidence type="ECO:0000256" key="3">
    <source>
        <dbReference type="ARBA" id="ARBA00023163"/>
    </source>
</evidence>
<dbReference type="PRINTS" id="PR00455">
    <property type="entry name" value="HTHTETR"/>
</dbReference>
<dbReference type="PANTHER" id="PTHR30055">
    <property type="entry name" value="HTH-TYPE TRANSCRIPTIONAL REGULATOR RUTR"/>
    <property type="match status" value="1"/>
</dbReference>
<dbReference type="InterPro" id="IPR036271">
    <property type="entry name" value="Tet_transcr_reg_TetR-rel_C_sf"/>
</dbReference>
<dbReference type="Pfam" id="PF00440">
    <property type="entry name" value="TetR_N"/>
    <property type="match status" value="1"/>
</dbReference>
<dbReference type="SUPFAM" id="SSF48498">
    <property type="entry name" value="Tetracyclin repressor-like, C-terminal domain"/>
    <property type="match status" value="1"/>
</dbReference>
<dbReference type="Gene3D" id="1.10.357.10">
    <property type="entry name" value="Tetracycline Repressor, domain 2"/>
    <property type="match status" value="1"/>
</dbReference>
<proteinExistence type="predicted"/>
<keyword evidence="3" id="KW-0804">Transcription</keyword>
<protein>
    <submittedName>
        <fullName evidence="6">TetR/AcrR family transcriptional regulator</fullName>
    </submittedName>
</protein>
<sequence length="202" mass="21740">MVTAAEQGDQTRSRLMDAAAALIAERGWGAVSTRLVAERAGVRSGVVHYHFSTVNDLLIDAGLRVMRGETQRLADAVTGESGRAGLEVLAAAVDSYRPDDEVSLVIVEVMLAASRHERLRTELGALLRTHREGVTHWLRAQGSTDAEASAAVLMAALDGLFLHRIVDDRAAALPIGAPLQRITGLLESAQGPEREEYEGDHR</sequence>
<dbReference type="InterPro" id="IPR050109">
    <property type="entry name" value="HTH-type_TetR-like_transc_reg"/>
</dbReference>
<keyword evidence="1" id="KW-0805">Transcription regulation</keyword>
<dbReference type="SUPFAM" id="SSF46689">
    <property type="entry name" value="Homeodomain-like"/>
    <property type="match status" value="1"/>
</dbReference>
<evidence type="ECO:0000313" key="7">
    <source>
        <dbReference type="Proteomes" id="UP000266677"/>
    </source>
</evidence>
<keyword evidence="7" id="KW-1185">Reference proteome</keyword>
<organism evidence="6 7">
    <name type="scientific">Nocardia panacis</name>
    <dbReference type="NCBI Taxonomy" id="2340916"/>
    <lineage>
        <taxon>Bacteria</taxon>
        <taxon>Bacillati</taxon>
        <taxon>Actinomycetota</taxon>
        <taxon>Actinomycetes</taxon>
        <taxon>Mycobacteriales</taxon>
        <taxon>Nocardiaceae</taxon>
        <taxon>Nocardia</taxon>
    </lineage>
</organism>
<dbReference type="GO" id="GO:0003700">
    <property type="term" value="F:DNA-binding transcription factor activity"/>
    <property type="evidence" value="ECO:0007669"/>
    <property type="project" value="TreeGrafter"/>
</dbReference>
<name>A0A3A4KJC4_9NOCA</name>
<evidence type="ECO:0000256" key="2">
    <source>
        <dbReference type="ARBA" id="ARBA00023125"/>
    </source>
</evidence>
<dbReference type="Proteomes" id="UP000266677">
    <property type="component" value="Unassembled WGS sequence"/>
</dbReference>
<reference evidence="6 7" key="1">
    <citation type="submission" date="2018-09" db="EMBL/GenBank/DDBJ databases">
        <title>YIM PH21274 draft genome.</title>
        <authorList>
            <person name="Miao C."/>
        </authorList>
    </citation>
    <scope>NUCLEOTIDE SEQUENCE [LARGE SCALE GENOMIC DNA]</scope>
    <source>
        <strain evidence="6 7">YIM PH 21724</strain>
    </source>
</reference>
<dbReference type="AlphaFoldDB" id="A0A3A4KJC4"/>
<dbReference type="GO" id="GO:0000976">
    <property type="term" value="F:transcription cis-regulatory region binding"/>
    <property type="evidence" value="ECO:0007669"/>
    <property type="project" value="TreeGrafter"/>
</dbReference>
<dbReference type="InterPro" id="IPR041583">
    <property type="entry name" value="TetR_C_31"/>
</dbReference>
<dbReference type="InterPro" id="IPR009057">
    <property type="entry name" value="Homeodomain-like_sf"/>
</dbReference>
<dbReference type="InterPro" id="IPR001647">
    <property type="entry name" value="HTH_TetR"/>
</dbReference>
<evidence type="ECO:0000313" key="6">
    <source>
        <dbReference type="EMBL" id="RJO73793.1"/>
    </source>
</evidence>
<feature type="DNA-binding region" description="H-T-H motif" evidence="4">
    <location>
        <begin position="32"/>
        <end position="51"/>
    </location>
</feature>
<evidence type="ECO:0000259" key="5">
    <source>
        <dbReference type="PROSITE" id="PS50977"/>
    </source>
</evidence>
<dbReference type="Pfam" id="PF17940">
    <property type="entry name" value="TetR_C_31"/>
    <property type="match status" value="1"/>
</dbReference>
<dbReference type="EMBL" id="QZFU01000023">
    <property type="protein sequence ID" value="RJO73793.1"/>
    <property type="molecule type" value="Genomic_DNA"/>
</dbReference>
<dbReference type="OrthoDB" id="3474596at2"/>
<dbReference type="PANTHER" id="PTHR30055:SF234">
    <property type="entry name" value="HTH-TYPE TRANSCRIPTIONAL REGULATOR BETI"/>
    <property type="match status" value="1"/>
</dbReference>
<accession>A0A3A4KJC4</accession>
<dbReference type="PROSITE" id="PS50977">
    <property type="entry name" value="HTH_TETR_2"/>
    <property type="match status" value="1"/>
</dbReference>
<evidence type="ECO:0000256" key="4">
    <source>
        <dbReference type="PROSITE-ProRule" id="PRU00335"/>
    </source>
</evidence>